<keyword evidence="3" id="KW-0547">Nucleotide-binding</keyword>
<keyword evidence="5" id="KW-0067">ATP-binding</keyword>
<dbReference type="InterPro" id="IPR000719">
    <property type="entry name" value="Prot_kinase_dom"/>
</dbReference>
<dbReference type="GO" id="GO:0004674">
    <property type="term" value="F:protein serine/threonine kinase activity"/>
    <property type="evidence" value="ECO:0007669"/>
    <property type="project" value="UniProtKB-KW"/>
</dbReference>
<evidence type="ECO:0000256" key="2">
    <source>
        <dbReference type="ARBA" id="ARBA00022679"/>
    </source>
</evidence>
<sequence>MGCCCSTRPDPTIEKGLSSMSTKSLRSEIDSNTSIPEVPIRRKKTKRMHKLSARHTSNISSQPSSPGGRPRLSALKAISKTSRANSPKSLSFKNFSQNFYKESIKIKYTTVKKLHKGFYGETLLANNKRTEIKKVIKEFKKLIVPENIHEKFIMEIQKFRCLDHPNIVKLLEVYDTRECWLLVYEFFSGSSLLDKANEIIGNSLACSIMQDILWLLKY</sequence>
<evidence type="ECO:0000259" key="7">
    <source>
        <dbReference type="PROSITE" id="PS50011"/>
    </source>
</evidence>
<dbReference type="AlphaFoldDB" id="A0AAU9IS05"/>
<dbReference type="Gene3D" id="3.30.200.20">
    <property type="entry name" value="Phosphorylase Kinase, domain 1"/>
    <property type="match status" value="1"/>
</dbReference>
<dbReference type="GO" id="GO:0035556">
    <property type="term" value="P:intracellular signal transduction"/>
    <property type="evidence" value="ECO:0007669"/>
    <property type="project" value="TreeGrafter"/>
</dbReference>
<evidence type="ECO:0000313" key="8">
    <source>
        <dbReference type="EMBL" id="CAG9316834.1"/>
    </source>
</evidence>
<feature type="compositionally biased region" description="Low complexity" evidence="6">
    <location>
        <begin position="60"/>
        <end position="72"/>
    </location>
</feature>
<evidence type="ECO:0000256" key="5">
    <source>
        <dbReference type="ARBA" id="ARBA00022840"/>
    </source>
</evidence>
<dbReference type="PROSITE" id="PS50011">
    <property type="entry name" value="PROTEIN_KINASE_DOM"/>
    <property type="match status" value="1"/>
</dbReference>
<name>A0AAU9IS05_9CILI</name>
<accession>A0AAU9IS05</accession>
<evidence type="ECO:0000256" key="4">
    <source>
        <dbReference type="ARBA" id="ARBA00022777"/>
    </source>
</evidence>
<feature type="domain" description="Protein kinase" evidence="7">
    <location>
        <begin position="108"/>
        <end position="218"/>
    </location>
</feature>
<feature type="region of interest" description="Disordered" evidence="6">
    <location>
        <begin position="1"/>
        <end position="72"/>
    </location>
</feature>
<dbReference type="Proteomes" id="UP001162131">
    <property type="component" value="Unassembled WGS sequence"/>
</dbReference>
<evidence type="ECO:0000256" key="1">
    <source>
        <dbReference type="ARBA" id="ARBA00022527"/>
    </source>
</evidence>
<comment type="caution">
    <text evidence="8">The sequence shown here is derived from an EMBL/GenBank/DDBJ whole genome shotgun (WGS) entry which is preliminary data.</text>
</comment>
<gene>
    <name evidence="8" type="ORF">BSTOLATCC_MIC17467</name>
</gene>
<keyword evidence="9" id="KW-1185">Reference proteome</keyword>
<dbReference type="SUPFAM" id="SSF56112">
    <property type="entry name" value="Protein kinase-like (PK-like)"/>
    <property type="match status" value="1"/>
</dbReference>
<dbReference type="PANTHER" id="PTHR24346">
    <property type="entry name" value="MAP/MICROTUBULE AFFINITY-REGULATING KINASE"/>
    <property type="match status" value="1"/>
</dbReference>
<keyword evidence="1" id="KW-0723">Serine/threonine-protein kinase</keyword>
<dbReference type="GO" id="GO:0005524">
    <property type="term" value="F:ATP binding"/>
    <property type="evidence" value="ECO:0007669"/>
    <property type="project" value="UniProtKB-KW"/>
</dbReference>
<keyword evidence="4" id="KW-0418">Kinase</keyword>
<dbReference type="PANTHER" id="PTHR24346:SF82">
    <property type="entry name" value="KP78A-RELATED"/>
    <property type="match status" value="1"/>
</dbReference>
<dbReference type="GO" id="GO:0005737">
    <property type="term" value="C:cytoplasm"/>
    <property type="evidence" value="ECO:0007669"/>
    <property type="project" value="TreeGrafter"/>
</dbReference>
<evidence type="ECO:0000256" key="3">
    <source>
        <dbReference type="ARBA" id="ARBA00022741"/>
    </source>
</evidence>
<dbReference type="EMBL" id="CAJZBQ010000017">
    <property type="protein sequence ID" value="CAG9316834.1"/>
    <property type="molecule type" value="Genomic_DNA"/>
</dbReference>
<keyword evidence="2" id="KW-0808">Transferase</keyword>
<reference evidence="8" key="1">
    <citation type="submission" date="2021-09" db="EMBL/GenBank/DDBJ databases">
        <authorList>
            <consortium name="AG Swart"/>
            <person name="Singh M."/>
            <person name="Singh A."/>
            <person name="Seah K."/>
            <person name="Emmerich C."/>
        </authorList>
    </citation>
    <scope>NUCLEOTIDE SEQUENCE</scope>
    <source>
        <strain evidence="8">ATCC30299</strain>
    </source>
</reference>
<evidence type="ECO:0000256" key="6">
    <source>
        <dbReference type="SAM" id="MobiDB-lite"/>
    </source>
</evidence>
<proteinExistence type="predicted"/>
<organism evidence="8 9">
    <name type="scientific">Blepharisma stoltei</name>
    <dbReference type="NCBI Taxonomy" id="1481888"/>
    <lineage>
        <taxon>Eukaryota</taxon>
        <taxon>Sar</taxon>
        <taxon>Alveolata</taxon>
        <taxon>Ciliophora</taxon>
        <taxon>Postciliodesmatophora</taxon>
        <taxon>Heterotrichea</taxon>
        <taxon>Heterotrichida</taxon>
        <taxon>Blepharismidae</taxon>
        <taxon>Blepharisma</taxon>
    </lineage>
</organism>
<feature type="compositionally biased region" description="Polar residues" evidence="6">
    <location>
        <begin position="18"/>
        <end position="35"/>
    </location>
</feature>
<dbReference type="InterPro" id="IPR011009">
    <property type="entry name" value="Kinase-like_dom_sf"/>
</dbReference>
<dbReference type="Pfam" id="PF00069">
    <property type="entry name" value="Pkinase"/>
    <property type="match status" value="1"/>
</dbReference>
<protein>
    <recommendedName>
        <fullName evidence="7">Protein kinase domain-containing protein</fullName>
    </recommendedName>
</protein>
<feature type="compositionally biased region" description="Basic residues" evidence="6">
    <location>
        <begin position="41"/>
        <end position="53"/>
    </location>
</feature>
<evidence type="ECO:0000313" key="9">
    <source>
        <dbReference type="Proteomes" id="UP001162131"/>
    </source>
</evidence>